<dbReference type="GeneID" id="19950099"/>
<dbReference type="OrthoDB" id="66778at2759"/>
<keyword evidence="3" id="KW-1185">Reference proteome</keyword>
<sequence>MVNIQYLALAAATTSTVASSRGIKQRPITFAPPFKSIDPSYFSTILGSFKTCVSTCVKTTSYADASKDAWTAFGTLGRYTACATSCVATEVLNTVGYYKSTYGLIYDVYANHLEQTKKYLAGASDFDMIGNRTRVDYSCCLPNEYFVPWEQVTVEVFAFYEPADKSFKANTKLNDNGIPVNVRADKYLDYCAQDKGKNPKLTAFEANYLDGGDGTGGLKLYCDEGLFYYLSILKGNLGQQIIHPDYAKQVPNGACTKRTNCDVTLKPNPVGVCYDGSVCIVEKTRIVDDKGSSVDSEDEYDYLTDTVVTKPSEKGTCDKVKLLWDNKKNRYLELTMLKVSGASLNLFKVTGLPRFKSSSRQCEFSGELGTRDIKIVNKLAVEWVWDPLDWVCSEWYQWIDFKGDDGKRYHHGNVEYCNARQYANHLTRELFDYTQCPFYDFQLNQEKSIADLYQSEDASSIELSTLYGIFDFNPGYSIACLYRIVSLKCDCMRAVVNCYENENAYSSVLGKTLGRASSILCGFILCQQPSIYRMFADADGLRHTVIMSEILLQTNLLDATSPSSVAAMVLVSFGLGMVAFVALKHARAATTAKSSMEDGYRNLI</sequence>
<gene>
    <name evidence="2" type="ORF">SDRG_09372</name>
</gene>
<proteinExistence type="predicted"/>
<reference evidence="2 3" key="1">
    <citation type="submission" date="2012-04" db="EMBL/GenBank/DDBJ databases">
        <title>The Genome Sequence of Saprolegnia declina VS20.</title>
        <authorList>
            <consortium name="The Broad Institute Genome Sequencing Platform"/>
            <person name="Russ C."/>
            <person name="Nusbaum C."/>
            <person name="Tyler B."/>
            <person name="van West P."/>
            <person name="Dieguez-Uribeondo J."/>
            <person name="de Bruijn I."/>
            <person name="Tripathy S."/>
            <person name="Jiang R."/>
            <person name="Young S.K."/>
            <person name="Zeng Q."/>
            <person name="Gargeya S."/>
            <person name="Fitzgerald M."/>
            <person name="Haas B."/>
            <person name="Abouelleil A."/>
            <person name="Alvarado L."/>
            <person name="Arachchi H.M."/>
            <person name="Berlin A."/>
            <person name="Chapman S.B."/>
            <person name="Goldberg J."/>
            <person name="Griggs A."/>
            <person name="Gujja S."/>
            <person name="Hansen M."/>
            <person name="Howarth C."/>
            <person name="Imamovic A."/>
            <person name="Larimer J."/>
            <person name="McCowen C."/>
            <person name="Montmayeur A."/>
            <person name="Murphy C."/>
            <person name="Neiman D."/>
            <person name="Pearson M."/>
            <person name="Priest M."/>
            <person name="Roberts A."/>
            <person name="Saif S."/>
            <person name="Shea T."/>
            <person name="Sisk P."/>
            <person name="Sykes S."/>
            <person name="Wortman J."/>
            <person name="Nusbaum C."/>
            <person name="Birren B."/>
        </authorList>
    </citation>
    <scope>NUCLEOTIDE SEQUENCE [LARGE SCALE GENOMIC DNA]</scope>
    <source>
        <strain evidence="2 3">VS20</strain>
    </source>
</reference>
<accession>T0Q4S4</accession>
<dbReference type="OMA" id="CYENENA"/>
<feature type="transmembrane region" description="Helical" evidence="1">
    <location>
        <begin position="565"/>
        <end position="583"/>
    </location>
</feature>
<dbReference type="eggNOG" id="ENOG502SFFK">
    <property type="taxonomic scope" value="Eukaryota"/>
</dbReference>
<keyword evidence="1" id="KW-0812">Transmembrane</keyword>
<name>T0Q4S4_SAPDV</name>
<dbReference type="RefSeq" id="XP_008613520.1">
    <property type="nucleotide sequence ID" value="XM_008615298.1"/>
</dbReference>
<dbReference type="InParanoid" id="T0Q4S4"/>
<dbReference type="EMBL" id="JH767161">
    <property type="protein sequence ID" value="EQC32834.1"/>
    <property type="molecule type" value="Genomic_DNA"/>
</dbReference>
<keyword evidence="1" id="KW-0472">Membrane</keyword>
<evidence type="ECO:0000256" key="1">
    <source>
        <dbReference type="SAM" id="Phobius"/>
    </source>
</evidence>
<dbReference type="AlphaFoldDB" id="T0Q4S4"/>
<organism evidence="2 3">
    <name type="scientific">Saprolegnia diclina (strain VS20)</name>
    <dbReference type="NCBI Taxonomy" id="1156394"/>
    <lineage>
        <taxon>Eukaryota</taxon>
        <taxon>Sar</taxon>
        <taxon>Stramenopiles</taxon>
        <taxon>Oomycota</taxon>
        <taxon>Saprolegniomycetes</taxon>
        <taxon>Saprolegniales</taxon>
        <taxon>Saprolegniaceae</taxon>
        <taxon>Saprolegnia</taxon>
    </lineage>
</organism>
<evidence type="ECO:0000313" key="3">
    <source>
        <dbReference type="Proteomes" id="UP000030762"/>
    </source>
</evidence>
<dbReference type="VEuPathDB" id="FungiDB:SDRG_09372"/>
<keyword evidence="1" id="KW-1133">Transmembrane helix</keyword>
<dbReference type="Proteomes" id="UP000030762">
    <property type="component" value="Unassembled WGS sequence"/>
</dbReference>
<evidence type="ECO:0000313" key="2">
    <source>
        <dbReference type="EMBL" id="EQC32834.1"/>
    </source>
</evidence>
<protein>
    <submittedName>
        <fullName evidence="2">Uncharacterized protein</fullName>
    </submittedName>
</protein>